<reference evidence="7 8" key="1">
    <citation type="submission" date="2018-06" db="EMBL/GenBank/DDBJ databases">
        <title>Genomic Encyclopedia of Type Strains, Phase III (KMG-III): the genomes of soil and plant-associated and newly described type strains.</title>
        <authorList>
            <person name="Whitman W."/>
        </authorList>
    </citation>
    <scope>NUCLEOTIDE SEQUENCE [LARGE SCALE GENOMIC DNA]</scope>
    <source>
        <strain evidence="7 8">CGMCC 1.12504</strain>
    </source>
</reference>
<evidence type="ECO:0000313" key="7">
    <source>
        <dbReference type="EMBL" id="RAR46937.1"/>
    </source>
</evidence>
<sequence length="951" mass="105276">MKKIYTLVLLVITFLNGNAQIINIPDAAFKAKLLEASPSNQIASTQAVNANGTIYVSGYNKIDTNNNGEIEVSEVINIKYLNVGFSYINSLEGISSFSALEYLFCHYNSITNLDVSQNSSLITLQCNWNLLSTLILPNGPLSYFNCEYNQLTNLDISQNQQLKLLYCYNNQLSTLDVSQNPNLLYLSCEYNQLDNLDVSQNSLLINLNCSNNLLSTLTTQNSALSSLSCENNQLTSLDVTQNTALEDLSIFSNQLTTLDVTQNIALDYLSLNDNQVTNLDVTQNIALSYLLCGNNQLTNLDVSQNINLISLFCDSNQLATLDVTQNIALDYLSLNDNQLTTLDVTQNIALSDLSCGNNQLTSLDVSQNINLMGLFCDSNQLTSLDVTQNVALSDLSFDNNQLTTLDVSQNPNLYIIFCNSNQLTTLDVTQNSRLSYLVCNYNQLSSLYIKNNNQFWLDLNFDENPNLEYVCANENDIAIVQQRINSYGYTNCHVNSYCSFVPGGLFYTIQGNTKYDSNNDGCDDLDINYSNSNFTISNGVATGSLIVDTSGNYSIPVQGGNHTITPVLENPSYFNVSPSSVTISFPSETSPFNQDFCVTANGIKNDLEITIIPIQVARPGFDSNYKIVYKNKGNQLANGTLTFSFDDIIMDLISSIPSQDGSGTNILNWNFSDLNPFETREINLTFNINSPMETPAVNGGDSLVYTATIVGATDETPNDNTFTLNQTVVNSFDPNDKTCLEGNTISPEMVGEYVHYVIRFENTGTFAAENVVIADVIDATKFEINTLIPQSSSHNFFTRINGNKVEFIFENINLPFDDENNDGYVAFKIKTKSNLLVGNTFTNKANIYFDYNFPIITNTTSTTVTALSNQDFDFETNFTLFPNPAKDVINIKTKSEMDVNSVSIYNTLGQIIMTTIHAENGEINVSNLQTGSYFITVFTDKGSSTAKFIKQ</sequence>
<name>A0A328WR91_9FLAO</name>
<feature type="signal peptide" evidence="4">
    <location>
        <begin position="1"/>
        <end position="19"/>
    </location>
</feature>
<dbReference type="OrthoDB" id="1110367at2"/>
<feature type="chain" id="PRO_5016426910" evidence="4">
    <location>
        <begin position="20"/>
        <end position="951"/>
    </location>
</feature>
<dbReference type="EMBL" id="QLSV01000013">
    <property type="protein sequence ID" value="RAR46937.1"/>
    <property type="molecule type" value="Genomic_DNA"/>
</dbReference>
<accession>A0A328WR91</accession>
<keyword evidence="8" id="KW-1185">Reference proteome</keyword>
<evidence type="ECO:0000256" key="4">
    <source>
        <dbReference type="SAM" id="SignalP"/>
    </source>
</evidence>
<protein>
    <submittedName>
        <fullName evidence="7">Putative secreted protein (Por secretion system target)</fullName>
    </submittedName>
</protein>
<dbReference type="InterPro" id="IPR032675">
    <property type="entry name" value="LRR_dom_sf"/>
</dbReference>
<evidence type="ECO:0000259" key="6">
    <source>
        <dbReference type="Pfam" id="PF24595"/>
    </source>
</evidence>
<keyword evidence="3" id="KW-0677">Repeat</keyword>
<dbReference type="PROSITE" id="PS00018">
    <property type="entry name" value="EF_HAND_1"/>
    <property type="match status" value="1"/>
</dbReference>
<keyword evidence="2 4" id="KW-0732">Signal</keyword>
<organism evidence="7 8">
    <name type="scientific">Flavobacterium lacus</name>
    <dbReference type="NCBI Taxonomy" id="1353778"/>
    <lineage>
        <taxon>Bacteria</taxon>
        <taxon>Pseudomonadati</taxon>
        <taxon>Bacteroidota</taxon>
        <taxon>Flavobacteriia</taxon>
        <taxon>Flavobacteriales</taxon>
        <taxon>Flavobacteriaceae</taxon>
        <taxon>Flavobacterium</taxon>
    </lineage>
</organism>
<dbReference type="AlphaFoldDB" id="A0A328WR91"/>
<keyword evidence="1" id="KW-0433">Leucine-rich repeat</keyword>
<proteinExistence type="predicted"/>
<evidence type="ECO:0000256" key="1">
    <source>
        <dbReference type="ARBA" id="ARBA00022614"/>
    </source>
</evidence>
<dbReference type="SUPFAM" id="SSF52058">
    <property type="entry name" value="L domain-like"/>
    <property type="match status" value="2"/>
</dbReference>
<feature type="domain" description="Secretion system C-terminal sorting" evidence="5">
    <location>
        <begin position="880"/>
        <end position="949"/>
    </location>
</feature>
<dbReference type="InterPro" id="IPR055353">
    <property type="entry name" value="DUF7619"/>
</dbReference>
<dbReference type="PANTHER" id="PTHR47566">
    <property type="match status" value="1"/>
</dbReference>
<evidence type="ECO:0000256" key="2">
    <source>
        <dbReference type="ARBA" id="ARBA00022729"/>
    </source>
</evidence>
<dbReference type="NCBIfam" id="TIGR04183">
    <property type="entry name" value="Por_Secre_tail"/>
    <property type="match status" value="1"/>
</dbReference>
<feature type="domain" description="DUF7619" evidence="6">
    <location>
        <begin position="733"/>
        <end position="863"/>
    </location>
</feature>
<dbReference type="InterPro" id="IPR026444">
    <property type="entry name" value="Secre_tail"/>
</dbReference>
<dbReference type="Gene3D" id="3.80.10.10">
    <property type="entry name" value="Ribonuclease Inhibitor"/>
    <property type="match status" value="2"/>
</dbReference>
<dbReference type="Pfam" id="PF18962">
    <property type="entry name" value="Por_Secre_tail"/>
    <property type="match status" value="1"/>
</dbReference>
<evidence type="ECO:0000259" key="5">
    <source>
        <dbReference type="Pfam" id="PF18962"/>
    </source>
</evidence>
<dbReference type="InterPro" id="IPR052574">
    <property type="entry name" value="CDIRP"/>
</dbReference>
<dbReference type="RefSeq" id="WP_112086849.1">
    <property type="nucleotide sequence ID" value="NZ_QLSV01000013.1"/>
</dbReference>
<dbReference type="PANTHER" id="PTHR47566:SF1">
    <property type="entry name" value="PROTEIN NUD1"/>
    <property type="match status" value="1"/>
</dbReference>
<dbReference type="InterPro" id="IPR018247">
    <property type="entry name" value="EF_Hand_1_Ca_BS"/>
</dbReference>
<dbReference type="Proteomes" id="UP000249518">
    <property type="component" value="Unassembled WGS sequence"/>
</dbReference>
<evidence type="ECO:0000256" key="3">
    <source>
        <dbReference type="ARBA" id="ARBA00022737"/>
    </source>
</evidence>
<comment type="caution">
    <text evidence="7">The sequence shown here is derived from an EMBL/GenBank/DDBJ whole genome shotgun (WGS) entry which is preliminary data.</text>
</comment>
<dbReference type="Pfam" id="PF24595">
    <property type="entry name" value="DUF7619"/>
    <property type="match status" value="1"/>
</dbReference>
<evidence type="ECO:0000313" key="8">
    <source>
        <dbReference type="Proteomes" id="UP000249518"/>
    </source>
</evidence>
<dbReference type="GO" id="GO:0035591">
    <property type="term" value="F:signaling adaptor activity"/>
    <property type="evidence" value="ECO:0007669"/>
    <property type="project" value="TreeGrafter"/>
</dbReference>
<gene>
    <name evidence="7" type="ORF">B0I10_11353</name>
</gene>